<comment type="caution">
    <text evidence="1">The sequence shown here is derived from an EMBL/GenBank/DDBJ whole genome shotgun (WGS) entry which is preliminary data.</text>
</comment>
<dbReference type="AlphaFoldDB" id="A0A8K0CBR1"/>
<accession>A0A8K0CBR1</accession>
<protein>
    <submittedName>
        <fullName evidence="1">Uncharacterized protein</fullName>
    </submittedName>
</protein>
<dbReference type="OrthoDB" id="6782199at2759"/>
<dbReference type="Proteomes" id="UP000801492">
    <property type="component" value="Unassembled WGS sequence"/>
</dbReference>
<evidence type="ECO:0000313" key="1">
    <source>
        <dbReference type="EMBL" id="KAF2882561.1"/>
    </source>
</evidence>
<sequence length="166" mass="19279">MRRQLGKMGLWNVQGINEKEDELVEEFNKNNPGINGIRENERARGGVGVYQLALRKELSKVNWQGMEELRKPVVNVLDEARSTLYGAMQKSKPLKRKQAYLRLKKQKKSWEDFGNKMEADGQGNTKLLYRTLRNLRKGRKRALKGIEDIEGNLLKKLKEIVEGWRA</sequence>
<name>A0A8K0CBR1_IGNLU</name>
<evidence type="ECO:0000313" key="2">
    <source>
        <dbReference type="Proteomes" id="UP000801492"/>
    </source>
</evidence>
<dbReference type="EMBL" id="VTPC01090605">
    <property type="protein sequence ID" value="KAF2882561.1"/>
    <property type="molecule type" value="Genomic_DNA"/>
</dbReference>
<gene>
    <name evidence="1" type="ORF">ILUMI_23616</name>
</gene>
<organism evidence="1 2">
    <name type="scientific">Ignelater luminosus</name>
    <name type="common">Cucubano</name>
    <name type="synonym">Pyrophorus luminosus</name>
    <dbReference type="NCBI Taxonomy" id="2038154"/>
    <lineage>
        <taxon>Eukaryota</taxon>
        <taxon>Metazoa</taxon>
        <taxon>Ecdysozoa</taxon>
        <taxon>Arthropoda</taxon>
        <taxon>Hexapoda</taxon>
        <taxon>Insecta</taxon>
        <taxon>Pterygota</taxon>
        <taxon>Neoptera</taxon>
        <taxon>Endopterygota</taxon>
        <taxon>Coleoptera</taxon>
        <taxon>Polyphaga</taxon>
        <taxon>Elateriformia</taxon>
        <taxon>Elateroidea</taxon>
        <taxon>Elateridae</taxon>
        <taxon>Agrypninae</taxon>
        <taxon>Pyrophorini</taxon>
        <taxon>Ignelater</taxon>
    </lineage>
</organism>
<reference evidence="1" key="1">
    <citation type="submission" date="2019-08" db="EMBL/GenBank/DDBJ databases">
        <title>The genome of the North American firefly Photinus pyralis.</title>
        <authorList>
            <consortium name="Photinus pyralis genome working group"/>
            <person name="Fallon T.R."/>
            <person name="Sander Lower S.E."/>
            <person name="Weng J.-K."/>
        </authorList>
    </citation>
    <scope>NUCLEOTIDE SEQUENCE</scope>
    <source>
        <strain evidence="1">TRF0915ILg1</strain>
        <tissue evidence="1">Whole body</tissue>
    </source>
</reference>
<keyword evidence="2" id="KW-1185">Reference proteome</keyword>
<proteinExistence type="predicted"/>